<proteinExistence type="predicted"/>
<evidence type="ECO:0000313" key="1">
    <source>
        <dbReference type="EMBL" id="KAF2005557.1"/>
    </source>
</evidence>
<dbReference type="EMBL" id="ML977562">
    <property type="protein sequence ID" value="KAF2005557.1"/>
    <property type="molecule type" value="Genomic_DNA"/>
</dbReference>
<dbReference type="AlphaFoldDB" id="A0A6A5WVD4"/>
<sequence length="256" mass="28276">MNELGTLDVVMVLRPKTYCVGKPRGFTSLWKVASKEGTFLLANGGFFIVASHEGMKYDLNGPPLDTKILQYSSVGPSSSNKRSVPIPQVHQEFYGKLTGDDGSYLWSGPKLDTQLDLDDPRLRYRHKDYTRTEYSYLPGGVATSSSGNERFVIATTSEGTKFLFTYTCEDRCDGTNLNQMRRIIEVFLAKYHHIDINIPGEMTQILNMDGGASIYLSWTKDGKVTTIAEGGQGGKKYLGLLGLPKPVSTPVKVAVE</sequence>
<keyword evidence="2" id="KW-1185">Reference proteome</keyword>
<protein>
    <recommendedName>
        <fullName evidence="3">Phosphodiester glycosidase domain-containing protein</fullName>
    </recommendedName>
</protein>
<reference evidence="1" key="1">
    <citation type="journal article" date="2020" name="Stud. Mycol.">
        <title>101 Dothideomycetes genomes: a test case for predicting lifestyles and emergence of pathogens.</title>
        <authorList>
            <person name="Haridas S."/>
            <person name="Albert R."/>
            <person name="Binder M."/>
            <person name="Bloem J."/>
            <person name="Labutti K."/>
            <person name="Salamov A."/>
            <person name="Andreopoulos B."/>
            <person name="Baker S."/>
            <person name="Barry K."/>
            <person name="Bills G."/>
            <person name="Bluhm B."/>
            <person name="Cannon C."/>
            <person name="Castanera R."/>
            <person name="Culley D."/>
            <person name="Daum C."/>
            <person name="Ezra D."/>
            <person name="Gonzalez J."/>
            <person name="Henrissat B."/>
            <person name="Kuo A."/>
            <person name="Liang C."/>
            <person name="Lipzen A."/>
            <person name="Lutzoni F."/>
            <person name="Magnuson J."/>
            <person name="Mondo S."/>
            <person name="Nolan M."/>
            <person name="Ohm R."/>
            <person name="Pangilinan J."/>
            <person name="Park H.-J."/>
            <person name="Ramirez L."/>
            <person name="Alfaro M."/>
            <person name="Sun H."/>
            <person name="Tritt A."/>
            <person name="Yoshinaga Y."/>
            <person name="Zwiers L.-H."/>
            <person name="Turgeon B."/>
            <person name="Goodwin S."/>
            <person name="Spatafora J."/>
            <person name="Crous P."/>
            <person name="Grigoriev I."/>
        </authorList>
    </citation>
    <scope>NUCLEOTIDE SEQUENCE</scope>
    <source>
        <strain evidence="1">CBS 123094</strain>
    </source>
</reference>
<dbReference type="OrthoDB" id="5188439at2759"/>
<evidence type="ECO:0008006" key="3">
    <source>
        <dbReference type="Google" id="ProtNLM"/>
    </source>
</evidence>
<gene>
    <name evidence="1" type="ORF">P154DRAFT_608408</name>
</gene>
<evidence type="ECO:0000313" key="2">
    <source>
        <dbReference type="Proteomes" id="UP000799779"/>
    </source>
</evidence>
<dbReference type="Proteomes" id="UP000799779">
    <property type="component" value="Unassembled WGS sequence"/>
</dbReference>
<organism evidence="1 2">
    <name type="scientific">Amniculicola lignicola CBS 123094</name>
    <dbReference type="NCBI Taxonomy" id="1392246"/>
    <lineage>
        <taxon>Eukaryota</taxon>
        <taxon>Fungi</taxon>
        <taxon>Dikarya</taxon>
        <taxon>Ascomycota</taxon>
        <taxon>Pezizomycotina</taxon>
        <taxon>Dothideomycetes</taxon>
        <taxon>Pleosporomycetidae</taxon>
        <taxon>Pleosporales</taxon>
        <taxon>Amniculicolaceae</taxon>
        <taxon>Amniculicola</taxon>
    </lineage>
</organism>
<name>A0A6A5WVD4_9PLEO</name>
<accession>A0A6A5WVD4</accession>